<dbReference type="Gene3D" id="1.20.1250.20">
    <property type="entry name" value="MFS general substrate transporter like domains"/>
    <property type="match status" value="1"/>
</dbReference>
<evidence type="ECO:0000256" key="3">
    <source>
        <dbReference type="ARBA" id="ARBA00022692"/>
    </source>
</evidence>
<evidence type="ECO:0000256" key="2">
    <source>
        <dbReference type="ARBA" id="ARBA00022448"/>
    </source>
</evidence>
<evidence type="ECO:0000313" key="9">
    <source>
        <dbReference type="Proteomes" id="UP001154114"/>
    </source>
</evidence>
<dbReference type="SUPFAM" id="SSF103473">
    <property type="entry name" value="MFS general substrate transporter"/>
    <property type="match status" value="1"/>
</dbReference>
<keyword evidence="9" id="KW-1185">Reference proteome</keyword>
<gene>
    <name evidence="8" type="ORF">CINC_LOCUS11771</name>
</gene>
<feature type="transmembrane region" description="Helical" evidence="6">
    <location>
        <begin position="225"/>
        <end position="244"/>
    </location>
</feature>
<evidence type="ECO:0000256" key="1">
    <source>
        <dbReference type="ARBA" id="ARBA00004141"/>
    </source>
</evidence>
<feature type="transmembrane region" description="Helical" evidence="6">
    <location>
        <begin position="128"/>
        <end position="147"/>
    </location>
</feature>
<feature type="transmembrane region" description="Helical" evidence="6">
    <location>
        <begin position="379"/>
        <end position="401"/>
    </location>
</feature>
<feature type="transmembrane region" description="Helical" evidence="6">
    <location>
        <begin position="264"/>
        <end position="288"/>
    </location>
</feature>
<evidence type="ECO:0000313" key="8">
    <source>
        <dbReference type="EMBL" id="CAH0605844.1"/>
    </source>
</evidence>
<dbReference type="PRINTS" id="PR01035">
    <property type="entry name" value="TCRTETA"/>
</dbReference>
<evidence type="ECO:0000256" key="4">
    <source>
        <dbReference type="ARBA" id="ARBA00022989"/>
    </source>
</evidence>
<dbReference type="InterPro" id="IPR011701">
    <property type="entry name" value="MFS"/>
</dbReference>
<reference evidence="8" key="1">
    <citation type="submission" date="2021-12" db="EMBL/GenBank/DDBJ databases">
        <authorList>
            <person name="King R."/>
        </authorList>
    </citation>
    <scope>NUCLEOTIDE SEQUENCE</scope>
</reference>
<dbReference type="GO" id="GO:0022857">
    <property type="term" value="F:transmembrane transporter activity"/>
    <property type="evidence" value="ECO:0007669"/>
    <property type="project" value="InterPro"/>
</dbReference>
<dbReference type="CDD" id="cd17390">
    <property type="entry name" value="MFS_MFSD9"/>
    <property type="match status" value="1"/>
</dbReference>
<dbReference type="PANTHER" id="PTHR23504">
    <property type="entry name" value="MAJOR FACILITATOR SUPERFAMILY DOMAIN-CONTAINING PROTEIN 10"/>
    <property type="match status" value="1"/>
</dbReference>
<keyword evidence="3 6" id="KW-0812">Transmembrane</keyword>
<proteinExistence type="predicted"/>
<dbReference type="PROSITE" id="PS50850">
    <property type="entry name" value="MFS"/>
    <property type="match status" value="1"/>
</dbReference>
<feature type="transmembrane region" description="Helical" evidence="6">
    <location>
        <begin position="300"/>
        <end position="325"/>
    </location>
</feature>
<evidence type="ECO:0000259" key="7">
    <source>
        <dbReference type="PROSITE" id="PS50850"/>
    </source>
</evidence>
<dbReference type="OrthoDB" id="440553at2759"/>
<accession>A0A9P0C021</accession>
<dbReference type="PANTHER" id="PTHR23504:SF14">
    <property type="entry name" value="MAJOR FACILITATOR SUPERFAMILY DOMAIN-CONTAINING PROTEIN 9"/>
    <property type="match status" value="1"/>
</dbReference>
<dbReference type="Proteomes" id="UP001154114">
    <property type="component" value="Chromosome 6"/>
</dbReference>
<dbReference type="Pfam" id="PF07690">
    <property type="entry name" value="MFS_1"/>
    <property type="match status" value="1"/>
</dbReference>
<keyword evidence="5 6" id="KW-0472">Membrane</keyword>
<feature type="transmembrane region" description="Helical" evidence="6">
    <location>
        <begin position="38"/>
        <end position="58"/>
    </location>
</feature>
<name>A0A9P0C021_CHRIL</name>
<dbReference type="InterPro" id="IPR036259">
    <property type="entry name" value="MFS_trans_sf"/>
</dbReference>
<feature type="domain" description="Major facilitator superfamily (MFS) profile" evidence="7">
    <location>
        <begin position="4"/>
        <end position="408"/>
    </location>
</feature>
<protein>
    <recommendedName>
        <fullName evidence="7">Major facilitator superfamily (MFS) profile domain-containing protein</fullName>
    </recommendedName>
</protein>
<keyword evidence="4 6" id="KW-1133">Transmembrane helix</keyword>
<evidence type="ECO:0000256" key="6">
    <source>
        <dbReference type="SAM" id="Phobius"/>
    </source>
</evidence>
<dbReference type="InterPro" id="IPR001958">
    <property type="entry name" value="Tet-R_TetA/multi-R_MdtG-like"/>
</dbReference>
<sequence length="410" mass="45192">MSFSIYVLQVVAFVDLLAVGLIVPLVSGHVRNLGGSHLYVGLLGSIYAGFQLVSGPIIGSLSDLKGRKTIMILTQLVCAVAYTVLGLTNSILIILLMRAVLGLFKQTQMLSKALVPDYEKDEKKQGDIYGKMAAISGAGITLGPIIGGHIAEDNPENGFLLIAIVVGIFFAINSSIVYFLPNCDKQKKQSKTNSKAKVVPKSVLQSAYGSIRQSIVELYYIEWSIYWDIFLFKALIGFAMGVYYSNYSLYLKTIYDLSPKYIGYVIAFQGVIGSICSFFIGYINNFYVHDKDYSIRNFHVFLVISISLFGLLTSFNVLMYTLWLIPLAISNAVGRLVTLEMVLKRSRGDHRGTLIGASNSMRSLTGVVSPMVSGFIGEYYGLSYVIYASLFSTLIGVILSYRNKIKLKVE</sequence>
<keyword evidence="2" id="KW-0813">Transport</keyword>
<comment type="subcellular location">
    <subcellularLocation>
        <location evidence="1">Membrane</location>
        <topology evidence="1">Multi-pass membrane protein</topology>
    </subcellularLocation>
</comment>
<feature type="transmembrane region" description="Helical" evidence="6">
    <location>
        <begin position="6"/>
        <end position="26"/>
    </location>
</feature>
<feature type="transmembrane region" description="Helical" evidence="6">
    <location>
        <begin position="70"/>
        <end position="96"/>
    </location>
</feature>
<dbReference type="EMBL" id="LR824009">
    <property type="protein sequence ID" value="CAH0605844.1"/>
    <property type="molecule type" value="Genomic_DNA"/>
</dbReference>
<evidence type="ECO:0000256" key="5">
    <source>
        <dbReference type="ARBA" id="ARBA00023136"/>
    </source>
</evidence>
<organism evidence="8 9">
    <name type="scientific">Chrysodeixis includens</name>
    <name type="common">Soybean looper</name>
    <name type="synonym">Pseudoplusia includens</name>
    <dbReference type="NCBI Taxonomy" id="689277"/>
    <lineage>
        <taxon>Eukaryota</taxon>
        <taxon>Metazoa</taxon>
        <taxon>Ecdysozoa</taxon>
        <taxon>Arthropoda</taxon>
        <taxon>Hexapoda</taxon>
        <taxon>Insecta</taxon>
        <taxon>Pterygota</taxon>
        <taxon>Neoptera</taxon>
        <taxon>Endopterygota</taxon>
        <taxon>Lepidoptera</taxon>
        <taxon>Glossata</taxon>
        <taxon>Ditrysia</taxon>
        <taxon>Noctuoidea</taxon>
        <taxon>Noctuidae</taxon>
        <taxon>Plusiinae</taxon>
        <taxon>Chrysodeixis</taxon>
    </lineage>
</organism>
<dbReference type="GO" id="GO:0016020">
    <property type="term" value="C:membrane"/>
    <property type="evidence" value="ECO:0007669"/>
    <property type="project" value="UniProtKB-SubCell"/>
</dbReference>
<dbReference type="AlphaFoldDB" id="A0A9P0C021"/>
<dbReference type="InterPro" id="IPR020846">
    <property type="entry name" value="MFS_dom"/>
</dbReference>
<feature type="transmembrane region" description="Helical" evidence="6">
    <location>
        <begin position="159"/>
        <end position="180"/>
    </location>
</feature>